<comment type="caution">
    <text evidence="1">The sequence shown here is derived from an EMBL/GenBank/DDBJ whole genome shotgun (WGS) entry which is preliminary data.</text>
</comment>
<dbReference type="AlphaFoldDB" id="A0AAN8TEY4"/>
<dbReference type="EMBL" id="JBANQN010000007">
    <property type="protein sequence ID" value="KAK6784141.1"/>
    <property type="molecule type" value="Genomic_DNA"/>
</dbReference>
<proteinExistence type="predicted"/>
<name>A0AAN8TEY4_SOLBU</name>
<evidence type="ECO:0000313" key="1">
    <source>
        <dbReference type="EMBL" id="KAK6784141.1"/>
    </source>
</evidence>
<sequence>MSESYELKLINKPIFSNREQGGTSENEVKKDDEYDYDHYLTILKSIYHYFFNHRVISYPYLEDFIDYIRCFNSQLEISWQGIGDSDRCVMEMTSSVVRYPDIIHHVICKIFYLSMGR</sequence>
<dbReference type="Proteomes" id="UP001371456">
    <property type="component" value="Unassembled WGS sequence"/>
</dbReference>
<protein>
    <submittedName>
        <fullName evidence="1">Uncharacterized protein</fullName>
    </submittedName>
</protein>
<keyword evidence="2" id="KW-1185">Reference proteome</keyword>
<reference evidence="1 2" key="1">
    <citation type="submission" date="2024-02" db="EMBL/GenBank/DDBJ databases">
        <title>de novo genome assembly of Solanum bulbocastanum strain 11H21.</title>
        <authorList>
            <person name="Hosaka A.J."/>
        </authorList>
    </citation>
    <scope>NUCLEOTIDE SEQUENCE [LARGE SCALE GENOMIC DNA]</scope>
    <source>
        <tissue evidence="1">Young leaves</tissue>
    </source>
</reference>
<evidence type="ECO:0000313" key="2">
    <source>
        <dbReference type="Proteomes" id="UP001371456"/>
    </source>
</evidence>
<accession>A0AAN8TEY4</accession>
<organism evidence="1 2">
    <name type="scientific">Solanum bulbocastanum</name>
    <name type="common">Wild potato</name>
    <dbReference type="NCBI Taxonomy" id="147425"/>
    <lineage>
        <taxon>Eukaryota</taxon>
        <taxon>Viridiplantae</taxon>
        <taxon>Streptophyta</taxon>
        <taxon>Embryophyta</taxon>
        <taxon>Tracheophyta</taxon>
        <taxon>Spermatophyta</taxon>
        <taxon>Magnoliopsida</taxon>
        <taxon>eudicotyledons</taxon>
        <taxon>Gunneridae</taxon>
        <taxon>Pentapetalae</taxon>
        <taxon>asterids</taxon>
        <taxon>lamiids</taxon>
        <taxon>Solanales</taxon>
        <taxon>Solanaceae</taxon>
        <taxon>Solanoideae</taxon>
        <taxon>Solaneae</taxon>
        <taxon>Solanum</taxon>
    </lineage>
</organism>
<gene>
    <name evidence="1" type="ORF">RDI58_017595</name>
</gene>